<dbReference type="AlphaFoldDB" id="A0AAD0HW80"/>
<dbReference type="EMBL" id="CP028108">
    <property type="protein sequence ID" value="AVQ26054.1"/>
    <property type="molecule type" value="Genomic_DNA"/>
</dbReference>
<gene>
    <name evidence="2" type="ORF">C4N17_10615</name>
</gene>
<protein>
    <submittedName>
        <fullName evidence="2">ImmA/IrrE family metallo-endopeptidase</fullName>
    </submittedName>
</protein>
<feature type="domain" description="IrrE N-terminal-like" evidence="1">
    <location>
        <begin position="91"/>
        <end position="154"/>
    </location>
</feature>
<dbReference type="KEGG" id="fpei:C4N17_10615"/>
<dbReference type="RefSeq" id="WP_035468047.1">
    <property type="nucleotide sequence ID" value="NZ_CABKNO010000005.1"/>
</dbReference>
<accession>A0AAD0HW80</accession>
<evidence type="ECO:0000313" key="2">
    <source>
        <dbReference type="EMBL" id="AVQ26054.1"/>
    </source>
</evidence>
<dbReference type="Proteomes" id="UP000241472">
    <property type="component" value="Chromosome"/>
</dbReference>
<dbReference type="Gene3D" id="1.10.10.2910">
    <property type="match status" value="1"/>
</dbReference>
<sequence>MKKNKEVMFVVRIDNKVLYDKSQAQAYEVLINYSDGALPVDPFKIIKKLDNVQIYSYKECMEKLKKIESYEGMTEKQMLDAFPSNEGFTTLIGDTYNIFFNEKKPPARIRWTIFHELGHFFLKHFDECECVKNFFTDPQEYEDTLEKEANCFARHCSSPLPIALYLGFHKRKPLSIELFKSCFDMSDETSKICLKHLKKFTEYYSCNRHEKLISHFKEKIRESDKHLHAKLCVNRWNNFIELIKKI</sequence>
<name>A0AAD0HW80_9FUSO</name>
<dbReference type="Pfam" id="PF06114">
    <property type="entry name" value="Peptidase_M78"/>
    <property type="match status" value="1"/>
</dbReference>
<reference evidence="2 3" key="1">
    <citation type="submission" date="2018-03" db="EMBL/GenBank/DDBJ databases">
        <title>Complete Fusobacterium genomes using hybrid Minion sequencing.</title>
        <authorList>
            <person name="Slade D.J."/>
            <person name="Lahmers K."/>
        </authorList>
    </citation>
    <scope>NUCLEOTIDE SEQUENCE [LARGE SCALE GENOMIC DNA]</scope>
    <source>
        <strain evidence="2 3">2_1_31</strain>
    </source>
</reference>
<dbReference type="InterPro" id="IPR010359">
    <property type="entry name" value="IrrE_HExxH"/>
</dbReference>
<evidence type="ECO:0000313" key="3">
    <source>
        <dbReference type="Proteomes" id="UP000241472"/>
    </source>
</evidence>
<evidence type="ECO:0000259" key="1">
    <source>
        <dbReference type="Pfam" id="PF06114"/>
    </source>
</evidence>
<organism evidence="2 3">
    <name type="scientific">Fusobacterium periodonticum</name>
    <dbReference type="NCBI Taxonomy" id="860"/>
    <lineage>
        <taxon>Bacteria</taxon>
        <taxon>Fusobacteriati</taxon>
        <taxon>Fusobacteriota</taxon>
        <taxon>Fusobacteriia</taxon>
        <taxon>Fusobacteriales</taxon>
        <taxon>Fusobacteriaceae</taxon>
        <taxon>Fusobacterium</taxon>
    </lineage>
</organism>
<proteinExistence type="predicted"/>